<dbReference type="Proteomes" id="UP000615446">
    <property type="component" value="Unassembled WGS sequence"/>
</dbReference>
<sequence>MDLQHRQKSIIILLFILEAIIANKRHQDNNQIQNPSLPLKDISGEMDDNTGNEHETENEGREEIENI</sequence>
<evidence type="ECO:0000313" key="4">
    <source>
        <dbReference type="Proteomes" id="UP000615446"/>
    </source>
</evidence>
<feature type="chain" id="PRO_5034285750" evidence="2">
    <location>
        <begin position="23"/>
        <end position="67"/>
    </location>
</feature>
<comment type="caution">
    <text evidence="3">The sequence shown here is derived from an EMBL/GenBank/DDBJ whole genome shotgun (WGS) entry which is preliminary data.</text>
</comment>
<gene>
    <name evidence="3" type="ORF">RCL2_002029200</name>
</gene>
<organism evidence="3 4">
    <name type="scientific">Rhizophagus clarus</name>
    <dbReference type="NCBI Taxonomy" id="94130"/>
    <lineage>
        <taxon>Eukaryota</taxon>
        <taxon>Fungi</taxon>
        <taxon>Fungi incertae sedis</taxon>
        <taxon>Mucoromycota</taxon>
        <taxon>Glomeromycotina</taxon>
        <taxon>Glomeromycetes</taxon>
        <taxon>Glomerales</taxon>
        <taxon>Glomeraceae</taxon>
        <taxon>Rhizophagus</taxon>
    </lineage>
</organism>
<protein>
    <submittedName>
        <fullName evidence="3">Uncharacterized protein</fullName>
    </submittedName>
</protein>
<feature type="compositionally biased region" description="Basic and acidic residues" evidence="1">
    <location>
        <begin position="51"/>
        <end position="67"/>
    </location>
</feature>
<dbReference type="AlphaFoldDB" id="A0A8H3LRJ3"/>
<evidence type="ECO:0000256" key="1">
    <source>
        <dbReference type="SAM" id="MobiDB-lite"/>
    </source>
</evidence>
<feature type="signal peptide" evidence="2">
    <location>
        <begin position="1"/>
        <end position="22"/>
    </location>
</feature>
<proteinExistence type="predicted"/>
<reference evidence="3" key="1">
    <citation type="submission" date="2019-10" db="EMBL/GenBank/DDBJ databases">
        <title>Conservation and host-specific expression of non-tandemly repeated heterogenous ribosome RNA gene in arbuscular mycorrhizal fungi.</title>
        <authorList>
            <person name="Maeda T."/>
            <person name="Kobayashi Y."/>
            <person name="Nakagawa T."/>
            <person name="Ezawa T."/>
            <person name="Yamaguchi K."/>
            <person name="Bino T."/>
            <person name="Nishimoto Y."/>
            <person name="Shigenobu S."/>
            <person name="Kawaguchi M."/>
        </authorList>
    </citation>
    <scope>NUCLEOTIDE SEQUENCE</scope>
    <source>
        <strain evidence="3">HR1</strain>
    </source>
</reference>
<accession>A0A8H3LRJ3</accession>
<evidence type="ECO:0000313" key="3">
    <source>
        <dbReference type="EMBL" id="GES93548.1"/>
    </source>
</evidence>
<evidence type="ECO:0000256" key="2">
    <source>
        <dbReference type="SAM" id="SignalP"/>
    </source>
</evidence>
<keyword evidence="2" id="KW-0732">Signal</keyword>
<name>A0A8H3LRJ3_9GLOM</name>
<dbReference type="EMBL" id="BLAL01000228">
    <property type="protein sequence ID" value="GES93548.1"/>
    <property type="molecule type" value="Genomic_DNA"/>
</dbReference>
<feature type="region of interest" description="Disordered" evidence="1">
    <location>
        <begin position="25"/>
        <end position="67"/>
    </location>
</feature>